<dbReference type="Pfam" id="PF01649">
    <property type="entry name" value="Ribosomal_S20p"/>
    <property type="match status" value="1"/>
</dbReference>
<evidence type="ECO:0000256" key="4">
    <source>
        <dbReference type="ARBA" id="ARBA00022884"/>
    </source>
</evidence>
<dbReference type="OrthoDB" id="9808392at2"/>
<dbReference type="GO" id="GO:0005829">
    <property type="term" value="C:cytosol"/>
    <property type="evidence" value="ECO:0007669"/>
    <property type="project" value="TreeGrafter"/>
</dbReference>
<dbReference type="InterPro" id="IPR002583">
    <property type="entry name" value="Ribosomal_bS20"/>
</dbReference>
<dbReference type="GO" id="GO:0070181">
    <property type="term" value="F:small ribosomal subunit rRNA binding"/>
    <property type="evidence" value="ECO:0007669"/>
    <property type="project" value="TreeGrafter"/>
</dbReference>
<dbReference type="PANTHER" id="PTHR33398">
    <property type="entry name" value="30S RIBOSOMAL PROTEIN S20"/>
    <property type="match status" value="1"/>
</dbReference>
<keyword evidence="11" id="KW-1185">Reference proteome</keyword>
<evidence type="ECO:0000313" key="11">
    <source>
        <dbReference type="Proteomes" id="UP000221024"/>
    </source>
</evidence>
<evidence type="ECO:0000256" key="8">
    <source>
        <dbReference type="HAMAP-Rule" id="MF_00500"/>
    </source>
</evidence>
<dbReference type="GO" id="GO:0015935">
    <property type="term" value="C:small ribosomal subunit"/>
    <property type="evidence" value="ECO:0007669"/>
    <property type="project" value="TreeGrafter"/>
</dbReference>
<evidence type="ECO:0000256" key="1">
    <source>
        <dbReference type="ARBA" id="ARBA00003134"/>
    </source>
</evidence>
<dbReference type="AlphaFoldDB" id="A0A2H3NY22"/>
<accession>A0A2H3NY22</accession>
<dbReference type="EMBL" id="PDEP01000014">
    <property type="protein sequence ID" value="PEN05432.1"/>
    <property type="molecule type" value="Genomic_DNA"/>
</dbReference>
<evidence type="ECO:0000256" key="6">
    <source>
        <dbReference type="ARBA" id="ARBA00023274"/>
    </source>
</evidence>
<reference evidence="10 11" key="1">
    <citation type="submission" date="2017-10" db="EMBL/GenBank/DDBJ databases">
        <title>Draft genome of Longimonas halophila.</title>
        <authorList>
            <person name="Goh K.M."/>
            <person name="Shamsir M.S."/>
            <person name="Lim S.W."/>
        </authorList>
    </citation>
    <scope>NUCLEOTIDE SEQUENCE [LARGE SCALE GENOMIC DNA]</scope>
    <source>
        <strain evidence="10 11">KCTC 42399</strain>
    </source>
</reference>
<organism evidence="10 11">
    <name type="scientific">Longimonas halophila</name>
    <dbReference type="NCBI Taxonomy" id="1469170"/>
    <lineage>
        <taxon>Bacteria</taxon>
        <taxon>Pseudomonadati</taxon>
        <taxon>Rhodothermota</taxon>
        <taxon>Rhodothermia</taxon>
        <taxon>Rhodothermales</taxon>
        <taxon>Salisaetaceae</taxon>
        <taxon>Longimonas</taxon>
    </lineage>
</organism>
<keyword evidence="4 8" id="KW-0694">RNA-binding</keyword>
<evidence type="ECO:0000256" key="9">
    <source>
        <dbReference type="SAM" id="MobiDB-lite"/>
    </source>
</evidence>
<keyword evidence="5 8" id="KW-0689">Ribosomal protein</keyword>
<dbReference type="PANTHER" id="PTHR33398:SF1">
    <property type="entry name" value="SMALL RIBOSOMAL SUBUNIT PROTEIN BS20C"/>
    <property type="match status" value="1"/>
</dbReference>
<dbReference type="InterPro" id="IPR036510">
    <property type="entry name" value="Ribosomal_bS20_sf"/>
</dbReference>
<feature type="region of interest" description="Disordered" evidence="9">
    <location>
        <begin position="1"/>
        <end position="26"/>
    </location>
</feature>
<dbReference type="SUPFAM" id="SSF46992">
    <property type="entry name" value="Ribosomal protein S20"/>
    <property type="match status" value="1"/>
</dbReference>
<dbReference type="Gene3D" id="1.20.58.110">
    <property type="entry name" value="Ribosomal protein S20"/>
    <property type="match status" value="1"/>
</dbReference>
<dbReference type="HAMAP" id="MF_00500">
    <property type="entry name" value="Ribosomal_bS20"/>
    <property type="match status" value="1"/>
</dbReference>
<dbReference type="GO" id="GO:0003735">
    <property type="term" value="F:structural constituent of ribosome"/>
    <property type="evidence" value="ECO:0007669"/>
    <property type="project" value="InterPro"/>
</dbReference>
<proteinExistence type="inferred from homology"/>
<sequence length="83" mass="9688">MPQNKSAKKRLRQDKKKRTRNRAQKRKVRTLVQQLKNTEDPEVAAELLPDVKRGLDRLASKNLIHKNKAANKKSKLEKYVNSL</sequence>
<evidence type="ECO:0000256" key="5">
    <source>
        <dbReference type="ARBA" id="ARBA00022980"/>
    </source>
</evidence>
<name>A0A2H3NY22_9BACT</name>
<evidence type="ECO:0000256" key="7">
    <source>
        <dbReference type="ARBA" id="ARBA00035136"/>
    </source>
</evidence>
<dbReference type="RefSeq" id="WP_098063081.1">
    <property type="nucleotide sequence ID" value="NZ_PDEP01000014.1"/>
</dbReference>
<gene>
    <name evidence="8 10" type="primary">rpsT</name>
    <name evidence="10" type="ORF">CRI93_13025</name>
</gene>
<dbReference type="GO" id="GO:0006412">
    <property type="term" value="P:translation"/>
    <property type="evidence" value="ECO:0007669"/>
    <property type="project" value="UniProtKB-UniRule"/>
</dbReference>
<keyword evidence="6 8" id="KW-0687">Ribonucleoprotein</keyword>
<evidence type="ECO:0000256" key="2">
    <source>
        <dbReference type="ARBA" id="ARBA00007634"/>
    </source>
</evidence>
<keyword evidence="3 8" id="KW-0699">rRNA-binding</keyword>
<comment type="similarity">
    <text evidence="2 8">Belongs to the bacterial ribosomal protein bS20 family.</text>
</comment>
<evidence type="ECO:0000256" key="3">
    <source>
        <dbReference type="ARBA" id="ARBA00022730"/>
    </source>
</evidence>
<comment type="caution">
    <text evidence="10">The sequence shown here is derived from an EMBL/GenBank/DDBJ whole genome shotgun (WGS) entry which is preliminary data.</text>
</comment>
<dbReference type="Proteomes" id="UP000221024">
    <property type="component" value="Unassembled WGS sequence"/>
</dbReference>
<dbReference type="NCBIfam" id="TIGR00029">
    <property type="entry name" value="S20"/>
    <property type="match status" value="1"/>
</dbReference>
<evidence type="ECO:0000313" key="10">
    <source>
        <dbReference type="EMBL" id="PEN05432.1"/>
    </source>
</evidence>
<comment type="function">
    <text evidence="1 8">Binds directly to 16S ribosomal RNA.</text>
</comment>
<protein>
    <recommendedName>
        <fullName evidence="7 8">Small ribosomal subunit protein bS20</fullName>
    </recommendedName>
</protein>